<evidence type="ECO:0000313" key="11">
    <source>
        <dbReference type="EMBL" id="KAK0721888.1"/>
    </source>
</evidence>
<dbReference type="SUPFAM" id="SSF53300">
    <property type="entry name" value="vWA-like"/>
    <property type="match status" value="1"/>
</dbReference>
<dbReference type="InterPro" id="IPR056861">
    <property type="entry name" value="HMCN1-like_VWA"/>
</dbReference>
<dbReference type="InterPro" id="IPR004166">
    <property type="entry name" value="a-kinase_dom"/>
</dbReference>
<sequence length="905" mass="99160">MDEPPPYLTPPSTASSRSDPRPSRSDASISRSRSGREKLRASAEAMLRDSLARRTAPSTISDQPWSSAEPTPSSTANNTAVRETEPPSEAWEADSAARRISFAEDPAMLAAMTSAADRARLAASLRLPASGSVMTTTRTRERLRQAEAERDEALRAHEIERRIAERLKREGEVGPSATEAELRILRFKYDAMKAAAQMTEPPPAGLFKTACSTDLMFLIDTTSSMSPYIEAAKNQVRSIVDDIKVAFLNEADVCVGIVSYKDHGDDPNIEFLDFTPDVDKVHVFLSNLKARGGRDLPEDVLGGLQQALNASWRHQTRCIIHIADAPPHGTALHDMGSDRDDYPGTGSEPHGLTHEPLLQRMLSLKINYALLRITHATDKMAYVFLKAYAQAAPEGKLDPSNKYYRDAQTLTATVTATRVPAGSSRAGGGGPCFEETKLGTTYSALRHLVVQRVTMSASRTAVRMSAARGPRRTGDNTAARTLVSISEGDDPTGVELETTAPRWHDADWLDEVVTVKAYSTDVAMQHCAGTLDSMMAHDDNIKISTTELTIRKRSQPFAQGAMRLAAYAQTCASTNQLVVKSYKRDGKRLADLAEDMRCQALCKAFALEFNSMLGERYSVDFVVVTCLEPKSSADFNGECMSLEPLLQGDYVKYNSNCGYVYNEHPDDPFHHAAQAFSHFSFERSRGAFLVADLQGVNHVLTDPVIHTRDPNRFRLSDGNLGDEGVKFFFATHECNPVCRKLGLKSSAAMIMSGSLEFRTSWPTNSSSGSSGMACCCSNKLCSRIVRLAKAQTSPEFAGYYWCDTCWPQLRSSTVKFICIAPNVPHHEFDLSRFFYESQGRIMPRRCPEHRAGADFMSRTAAVGLHVASRRSRGGEQSATSGGIARHITGGVSIFSPRTDTQGGVS</sequence>
<dbReference type="Pfam" id="PF25106">
    <property type="entry name" value="VWA_4"/>
    <property type="match status" value="1"/>
</dbReference>
<dbReference type="RefSeq" id="XP_060297812.1">
    <property type="nucleotide sequence ID" value="XM_060441552.1"/>
</dbReference>
<dbReference type="PROSITE" id="PS51158">
    <property type="entry name" value="ALPHA_KINASE"/>
    <property type="match status" value="1"/>
</dbReference>
<dbReference type="GeneID" id="85324822"/>
<dbReference type="CDD" id="cd04515">
    <property type="entry name" value="Alpha_kinase"/>
    <property type="match status" value="1"/>
</dbReference>
<accession>A0AA40ATT1</accession>
<comment type="caution">
    <text evidence="11">The sequence shown here is derived from an EMBL/GenBank/DDBJ whole genome shotgun (WGS) entry which is preliminary data.</text>
</comment>
<keyword evidence="7" id="KW-0175">Coiled coil</keyword>
<dbReference type="EMBL" id="JAUIRO010000003">
    <property type="protein sequence ID" value="KAK0721888.1"/>
    <property type="molecule type" value="Genomic_DNA"/>
</dbReference>
<dbReference type="Gene3D" id="3.40.50.410">
    <property type="entry name" value="von Willebrand factor, type A domain"/>
    <property type="match status" value="1"/>
</dbReference>
<organism evidence="11 12">
    <name type="scientific">Lasiosphaeria miniovina</name>
    <dbReference type="NCBI Taxonomy" id="1954250"/>
    <lineage>
        <taxon>Eukaryota</taxon>
        <taxon>Fungi</taxon>
        <taxon>Dikarya</taxon>
        <taxon>Ascomycota</taxon>
        <taxon>Pezizomycotina</taxon>
        <taxon>Sordariomycetes</taxon>
        <taxon>Sordariomycetidae</taxon>
        <taxon>Sordariales</taxon>
        <taxon>Lasiosphaeriaceae</taxon>
        <taxon>Lasiosphaeria</taxon>
    </lineage>
</organism>
<feature type="compositionally biased region" description="Polar residues" evidence="8">
    <location>
        <begin position="56"/>
        <end position="81"/>
    </location>
</feature>
<dbReference type="Proteomes" id="UP001172101">
    <property type="component" value="Unassembled WGS sequence"/>
</dbReference>
<feature type="domain" description="Alpha-type protein kinase" evidence="10">
    <location>
        <begin position="533"/>
        <end position="746"/>
    </location>
</feature>
<keyword evidence="12" id="KW-1185">Reference proteome</keyword>
<evidence type="ECO:0000256" key="6">
    <source>
        <dbReference type="ARBA" id="ARBA00022777"/>
    </source>
</evidence>
<dbReference type="PROSITE" id="PS50234">
    <property type="entry name" value="VWFA"/>
    <property type="match status" value="1"/>
</dbReference>
<evidence type="ECO:0000256" key="5">
    <source>
        <dbReference type="ARBA" id="ARBA00022729"/>
    </source>
</evidence>
<dbReference type="Gene3D" id="3.30.200.20">
    <property type="entry name" value="Phosphorylase Kinase, domain 1"/>
    <property type="match status" value="1"/>
</dbReference>
<evidence type="ECO:0000256" key="8">
    <source>
        <dbReference type="SAM" id="MobiDB-lite"/>
    </source>
</evidence>
<dbReference type="InterPro" id="IPR052969">
    <property type="entry name" value="Thr-specific_kinase-like"/>
</dbReference>
<dbReference type="InterPro" id="IPR011009">
    <property type="entry name" value="Kinase-like_dom_sf"/>
</dbReference>
<comment type="subcellular location">
    <subcellularLocation>
        <location evidence="1">Secreted</location>
    </subcellularLocation>
</comment>
<reference evidence="11" key="1">
    <citation type="submission" date="2023-06" db="EMBL/GenBank/DDBJ databases">
        <title>Genome-scale phylogeny and comparative genomics of the fungal order Sordariales.</title>
        <authorList>
            <consortium name="Lawrence Berkeley National Laboratory"/>
            <person name="Hensen N."/>
            <person name="Bonometti L."/>
            <person name="Westerberg I."/>
            <person name="Brannstrom I.O."/>
            <person name="Guillou S."/>
            <person name="Cros-Aarteil S."/>
            <person name="Calhoun S."/>
            <person name="Haridas S."/>
            <person name="Kuo A."/>
            <person name="Mondo S."/>
            <person name="Pangilinan J."/>
            <person name="Riley R."/>
            <person name="LaButti K."/>
            <person name="Andreopoulos B."/>
            <person name="Lipzen A."/>
            <person name="Chen C."/>
            <person name="Yanf M."/>
            <person name="Daum C."/>
            <person name="Ng V."/>
            <person name="Clum A."/>
            <person name="Steindorff A."/>
            <person name="Ohm R."/>
            <person name="Martin F."/>
            <person name="Silar P."/>
            <person name="Natvig D."/>
            <person name="Lalanne C."/>
            <person name="Gautier V."/>
            <person name="Ament-velasquez S.L."/>
            <person name="Kruys A."/>
            <person name="Hutchinson M.I."/>
            <person name="Powell A.J."/>
            <person name="Barry K."/>
            <person name="Miller A.N."/>
            <person name="Grigoriev I.V."/>
            <person name="Debuchy R."/>
            <person name="Gladieux P."/>
            <person name="Thoren M.H."/>
            <person name="Johannesson H."/>
        </authorList>
    </citation>
    <scope>NUCLEOTIDE SEQUENCE</scope>
    <source>
        <strain evidence="11">SMH2392-1A</strain>
    </source>
</reference>
<dbReference type="PANTHER" id="PTHR47763:SF4">
    <property type="entry name" value="ALPHA-PROTEIN KINASE VWKA"/>
    <property type="match status" value="1"/>
</dbReference>
<evidence type="ECO:0000259" key="9">
    <source>
        <dbReference type="PROSITE" id="PS50234"/>
    </source>
</evidence>
<dbReference type="InterPro" id="IPR036465">
    <property type="entry name" value="vWFA_dom_sf"/>
</dbReference>
<dbReference type="AlphaFoldDB" id="A0AA40ATT1"/>
<feature type="domain" description="VWFA" evidence="9">
    <location>
        <begin position="214"/>
        <end position="293"/>
    </location>
</feature>
<evidence type="ECO:0000256" key="7">
    <source>
        <dbReference type="SAM" id="Coils"/>
    </source>
</evidence>
<keyword evidence="6" id="KW-0418">Kinase</keyword>
<evidence type="ECO:0000313" key="12">
    <source>
        <dbReference type="Proteomes" id="UP001172101"/>
    </source>
</evidence>
<evidence type="ECO:0000256" key="3">
    <source>
        <dbReference type="ARBA" id="ARBA00022527"/>
    </source>
</evidence>
<dbReference type="GO" id="GO:0005524">
    <property type="term" value="F:ATP binding"/>
    <property type="evidence" value="ECO:0007669"/>
    <property type="project" value="InterPro"/>
</dbReference>
<name>A0AA40ATT1_9PEZI</name>
<evidence type="ECO:0008006" key="13">
    <source>
        <dbReference type="Google" id="ProtNLM"/>
    </source>
</evidence>
<dbReference type="Gene3D" id="3.20.200.10">
    <property type="entry name" value="MHCK/EF2 kinase"/>
    <property type="match status" value="1"/>
</dbReference>
<dbReference type="InterPro" id="IPR002035">
    <property type="entry name" value="VWF_A"/>
</dbReference>
<evidence type="ECO:0000256" key="1">
    <source>
        <dbReference type="ARBA" id="ARBA00004613"/>
    </source>
</evidence>
<evidence type="ECO:0000259" key="10">
    <source>
        <dbReference type="PROSITE" id="PS51158"/>
    </source>
</evidence>
<protein>
    <recommendedName>
        <fullName evidence="13">Alpha-type protein kinase domain-containing protein</fullName>
    </recommendedName>
</protein>
<dbReference type="Pfam" id="PF02816">
    <property type="entry name" value="Alpha_kinase"/>
    <property type="match status" value="1"/>
</dbReference>
<feature type="compositionally biased region" description="Basic and acidic residues" evidence="8">
    <location>
        <begin position="34"/>
        <end position="52"/>
    </location>
</feature>
<dbReference type="SMART" id="SM00811">
    <property type="entry name" value="Alpha_kinase"/>
    <property type="match status" value="1"/>
</dbReference>
<keyword evidence="4" id="KW-0808">Transferase</keyword>
<feature type="region of interest" description="Disordered" evidence="8">
    <location>
        <begin position="1"/>
        <end position="93"/>
    </location>
</feature>
<keyword evidence="5" id="KW-0732">Signal</keyword>
<dbReference type="SUPFAM" id="SSF56112">
    <property type="entry name" value="Protein kinase-like (PK-like)"/>
    <property type="match status" value="1"/>
</dbReference>
<dbReference type="GO" id="GO:0004674">
    <property type="term" value="F:protein serine/threonine kinase activity"/>
    <property type="evidence" value="ECO:0007669"/>
    <property type="project" value="UniProtKB-KW"/>
</dbReference>
<dbReference type="PANTHER" id="PTHR47763">
    <property type="entry name" value="ALPHA-PROTEIN KINASE VWKA"/>
    <property type="match status" value="1"/>
</dbReference>
<proteinExistence type="predicted"/>
<keyword evidence="3" id="KW-0723">Serine/threonine-protein kinase</keyword>
<gene>
    <name evidence="11" type="ORF">B0T26DRAFT_700601</name>
</gene>
<dbReference type="CDD" id="cd00198">
    <property type="entry name" value="vWFA"/>
    <property type="match status" value="1"/>
</dbReference>
<evidence type="ECO:0000256" key="4">
    <source>
        <dbReference type="ARBA" id="ARBA00022679"/>
    </source>
</evidence>
<feature type="coiled-coil region" evidence="7">
    <location>
        <begin position="136"/>
        <end position="170"/>
    </location>
</feature>
<keyword evidence="2" id="KW-0964">Secreted</keyword>
<evidence type="ECO:0000256" key="2">
    <source>
        <dbReference type="ARBA" id="ARBA00022525"/>
    </source>
</evidence>